<accession>A0A316UXU3</accession>
<reference evidence="1 2" key="1">
    <citation type="journal article" date="2018" name="Mol. Biol. Evol.">
        <title>Broad Genomic Sampling Reveals a Smut Pathogenic Ancestry of the Fungal Clade Ustilaginomycotina.</title>
        <authorList>
            <person name="Kijpornyongpan T."/>
            <person name="Mondo S.J."/>
            <person name="Barry K."/>
            <person name="Sandor L."/>
            <person name="Lee J."/>
            <person name="Lipzen A."/>
            <person name="Pangilinan J."/>
            <person name="LaButti K."/>
            <person name="Hainaut M."/>
            <person name="Henrissat B."/>
            <person name="Grigoriev I.V."/>
            <person name="Spatafora J.W."/>
            <person name="Aime M.C."/>
        </authorList>
    </citation>
    <scope>NUCLEOTIDE SEQUENCE [LARGE SCALE GENOMIC DNA]</scope>
    <source>
        <strain evidence="1 2">MCA 5214</strain>
    </source>
</reference>
<gene>
    <name evidence="1" type="ORF">BDZ90DRAFT_229160</name>
</gene>
<dbReference type="RefSeq" id="XP_025364741.1">
    <property type="nucleotide sequence ID" value="XM_025504941.1"/>
</dbReference>
<sequence>MHRFQASTIAGQHSVDDRIDLSYFGWIVGSLSCPIRPTKHCRTPSNMYQKRFAFI</sequence>
<organism evidence="1 2">
    <name type="scientific">Jaminaea rosea</name>
    <dbReference type="NCBI Taxonomy" id="1569628"/>
    <lineage>
        <taxon>Eukaryota</taxon>
        <taxon>Fungi</taxon>
        <taxon>Dikarya</taxon>
        <taxon>Basidiomycota</taxon>
        <taxon>Ustilaginomycotina</taxon>
        <taxon>Exobasidiomycetes</taxon>
        <taxon>Microstromatales</taxon>
        <taxon>Microstromatales incertae sedis</taxon>
        <taxon>Jaminaea</taxon>
    </lineage>
</organism>
<evidence type="ECO:0000313" key="1">
    <source>
        <dbReference type="EMBL" id="PWN30129.1"/>
    </source>
</evidence>
<protein>
    <submittedName>
        <fullName evidence="1">Uncharacterized protein</fullName>
    </submittedName>
</protein>
<dbReference type="AlphaFoldDB" id="A0A316UXU3"/>
<evidence type="ECO:0000313" key="2">
    <source>
        <dbReference type="Proteomes" id="UP000245884"/>
    </source>
</evidence>
<name>A0A316UXU3_9BASI</name>
<keyword evidence="2" id="KW-1185">Reference proteome</keyword>
<proteinExistence type="predicted"/>
<dbReference type="GeneID" id="37026764"/>
<dbReference type="Proteomes" id="UP000245884">
    <property type="component" value="Unassembled WGS sequence"/>
</dbReference>
<dbReference type="EMBL" id="KZ819662">
    <property type="protein sequence ID" value="PWN30129.1"/>
    <property type="molecule type" value="Genomic_DNA"/>
</dbReference>
<dbReference type="PROSITE" id="PS51257">
    <property type="entry name" value="PROKAR_LIPOPROTEIN"/>
    <property type="match status" value="1"/>
</dbReference>